<sequence length="82" mass="8660">MDDVISWGGKLVAAGSAKLVAAVATYPARSGTDAAASGADRPSRLRESPAEVYRPSAVFQGRLEGRRHGRYELILRLCGTTA</sequence>
<feature type="region of interest" description="Disordered" evidence="1">
    <location>
        <begin position="29"/>
        <end position="50"/>
    </location>
</feature>
<dbReference type="EMBL" id="DS995742">
    <property type="protein sequence ID" value="EGE05835.1"/>
    <property type="molecule type" value="Genomic_DNA"/>
</dbReference>
<organism evidence="2 3">
    <name type="scientific">Trichophyton equinum (strain ATCC MYA-4606 / CBS 127.97)</name>
    <name type="common">Horse ringworm fungus</name>
    <dbReference type="NCBI Taxonomy" id="559882"/>
    <lineage>
        <taxon>Eukaryota</taxon>
        <taxon>Fungi</taxon>
        <taxon>Dikarya</taxon>
        <taxon>Ascomycota</taxon>
        <taxon>Pezizomycotina</taxon>
        <taxon>Eurotiomycetes</taxon>
        <taxon>Eurotiomycetidae</taxon>
        <taxon>Onygenales</taxon>
        <taxon>Arthrodermataceae</taxon>
        <taxon>Trichophyton</taxon>
    </lineage>
</organism>
<gene>
    <name evidence="2" type="ORF">TEQG_04845</name>
</gene>
<keyword evidence="3" id="KW-1185">Reference proteome</keyword>
<evidence type="ECO:0000256" key="1">
    <source>
        <dbReference type="SAM" id="MobiDB-lite"/>
    </source>
</evidence>
<dbReference type="Proteomes" id="UP000009169">
    <property type="component" value="Unassembled WGS sequence"/>
</dbReference>
<dbReference type="HOGENOM" id="CLU_2559928_0_0_1"/>
<evidence type="ECO:0000313" key="2">
    <source>
        <dbReference type="EMBL" id="EGE05835.1"/>
    </source>
</evidence>
<accession>F2PVB7</accession>
<dbReference type="VEuPathDB" id="FungiDB:TEQG_04845"/>
<protein>
    <submittedName>
        <fullName evidence="2">Mitochondrial carrier protein RIM2</fullName>
    </submittedName>
</protein>
<reference evidence="3" key="1">
    <citation type="journal article" date="2012" name="MBio">
        <title>Comparative genome analysis of Trichophyton rubrum and related dermatophytes reveals candidate genes involved in infection.</title>
        <authorList>
            <person name="Martinez D.A."/>
            <person name="Oliver B.G."/>
            <person name="Graeser Y."/>
            <person name="Goldberg J.M."/>
            <person name="Li W."/>
            <person name="Martinez-Rossi N.M."/>
            <person name="Monod M."/>
            <person name="Shelest E."/>
            <person name="Barton R.C."/>
            <person name="Birch E."/>
            <person name="Brakhage A.A."/>
            <person name="Chen Z."/>
            <person name="Gurr S.J."/>
            <person name="Heiman D."/>
            <person name="Heitman J."/>
            <person name="Kosti I."/>
            <person name="Rossi A."/>
            <person name="Saif S."/>
            <person name="Samalova M."/>
            <person name="Saunders C.W."/>
            <person name="Shea T."/>
            <person name="Summerbell R.C."/>
            <person name="Xu J."/>
            <person name="Young S."/>
            <person name="Zeng Q."/>
            <person name="Birren B.W."/>
            <person name="Cuomo C.A."/>
            <person name="White T.C."/>
        </authorList>
    </citation>
    <scope>NUCLEOTIDE SEQUENCE [LARGE SCALE GENOMIC DNA]</scope>
    <source>
        <strain evidence="3">ATCC MYA-4606 / CBS 127.97</strain>
    </source>
</reference>
<name>F2PVB7_TRIEC</name>
<proteinExistence type="predicted"/>
<dbReference type="AlphaFoldDB" id="F2PVB7"/>
<evidence type="ECO:0000313" key="3">
    <source>
        <dbReference type="Proteomes" id="UP000009169"/>
    </source>
</evidence>